<dbReference type="KEGG" id="prz:GZH47_33075"/>
<dbReference type="RefSeq" id="WP_162645861.1">
    <property type="nucleotide sequence ID" value="NZ_CP048288.1"/>
</dbReference>
<gene>
    <name evidence="1" type="ORF">GZH47_33075</name>
</gene>
<accession>A0A6C0PB14</accession>
<keyword evidence="1" id="KW-0614">Plasmid</keyword>
<geneLocation type="plasmid" evidence="1 2">
    <name>unnamed2</name>
</geneLocation>
<name>A0A6C0PB14_9BACL</name>
<evidence type="ECO:0000313" key="1">
    <source>
        <dbReference type="EMBL" id="QHW35727.1"/>
    </source>
</evidence>
<protein>
    <submittedName>
        <fullName evidence="1">Uncharacterized protein</fullName>
    </submittedName>
</protein>
<reference evidence="1 2" key="1">
    <citation type="submission" date="2020-02" db="EMBL/GenBank/DDBJ databases">
        <title>Paenibacillus sp. nov., isolated from rhizosphere soil of tomato.</title>
        <authorList>
            <person name="Weon H.-Y."/>
            <person name="Lee S.A."/>
        </authorList>
    </citation>
    <scope>NUCLEOTIDE SEQUENCE [LARGE SCALE GENOMIC DNA]</scope>
    <source>
        <strain evidence="1 2">14171R-81</strain>
        <plasmid evidence="1 2">unnamed2</plasmid>
    </source>
</reference>
<evidence type="ECO:0000313" key="2">
    <source>
        <dbReference type="Proteomes" id="UP000479114"/>
    </source>
</evidence>
<proteinExistence type="predicted"/>
<sequence>MKYAYTIKGLKVNVNIQGPQNDESNGKAVASVEVEELKIEHEVEGGIREQAEHMAAIGKAVLDIVREVRKPAHEQHPIDSGMFVHFLGADAEGFTFPGFPIFKNK</sequence>
<organism evidence="1 2">
    <name type="scientific">Paenibacillus rhizovicinus</name>
    <dbReference type="NCBI Taxonomy" id="2704463"/>
    <lineage>
        <taxon>Bacteria</taxon>
        <taxon>Bacillati</taxon>
        <taxon>Bacillota</taxon>
        <taxon>Bacilli</taxon>
        <taxon>Bacillales</taxon>
        <taxon>Paenibacillaceae</taxon>
        <taxon>Paenibacillus</taxon>
    </lineage>
</organism>
<dbReference type="EMBL" id="CP048288">
    <property type="protein sequence ID" value="QHW35727.1"/>
    <property type="molecule type" value="Genomic_DNA"/>
</dbReference>
<dbReference type="Proteomes" id="UP000479114">
    <property type="component" value="Plasmid unnamed2"/>
</dbReference>
<dbReference type="AlphaFoldDB" id="A0A6C0PB14"/>
<keyword evidence="2" id="KW-1185">Reference proteome</keyword>